<dbReference type="PANTHER" id="PTHR32134:SF92">
    <property type="entry name" value="FNIP REPEAT-CONTAINING PROTEIN"/>
    <property type="match status" value="1"/>
</dbReference>
<dbReference type="EMBL" id="GL871548">
    <property type="protein sequence ID" value="EGC28770.1"/>
    <property type="molecule type" value="Genomic_DNA"/>
</dbReference>
<evidence type="ECO:0008006" key="4">
    <source>
        <dbReference type="Google" id="ProtNLM"/>
    </source>
</evidence>
<dbReference type="InterPro" id="IPR008615">
    <property type="entry name" value="FNIP"/>
</dbReference>
<dbReference type="KEGG" id="dpp:DICPUDRAFT_100035"/>
<reference evidence="3" key="1">
    <citation type="journal article" date="2011" name="Genome Biol.">
        <title>Comparative genomics of the social amoebae Dictyostelium discoideum and Dictyostelium purpureum.</title>
        <authorList>
            <consortium name="US DOE Joint Genome Institute (JGI-PGF)"/>
            <person name="Sucgang R."/>
            <person name="Kuo A."/>
            <person name="Tian X."/>
            <person name="Salerno W."/>
            <person name="Parikh A."/>
            <person name="Feasley C.L."/>
            <person name="Dalin E."/>
            <person name="Tu H."/>
            <person name="Huang E."/>
            <person name="Barry K."/>
            <person name="Lindquist E."/>
            <person name="Shapiro H."/>
            <person name="Bruce D."/>
            <person name="Schmutz J."/>
            <person name="Salamov A."/>
            <person name="Fey P."/>
            <person name="Gaudet P."/>
            <person name="Anjard C."/>
            <person name="Babu M.M."/>
            <person name="Basu S."/>
            <person name="Bushmanova Y."/>
            <person name="van der Wel H."/>
            <person name="Katoh-Kurasawa M."/>
            <person name="Dinh C."/>
            <person name="Coutinho P.M."/>
            <person name="Saito T."/>
            <person name="Elias M."/>
            <person name="Schaap P."/>
            <person name="Kay R.R."/>
            <person name="Henrissat B."/>
            <person name="Eichinger L."/>
            <person name="Rivero F."/>
            <person name="Putnam N.H."/>
            <person name="West C.M."/>
            <person name="Loomis W.F."/>
            <person name="Chisholm R.L."/>
            <person name="Shaulsky G."/>
            <person name="Strassmann J.E."/>
            <person name="Queller D.C."/>
            <person name="Kuspa A."/>
            <person name="Grigoriev I.V."/>
        </authorList>
    </citation>
    <scope>NUCLEOTIDE SEQUENCE [LARGE SCALE GENOMIC DNA]</scope>
    <source>
        <strain evidence="3">QSDP1</strain>
    </source>
</reference>
<dbReference type="InParanoid" id="F1A4W1"/>
<dbReference type="GeneID" id="10507237"/>
<accession>F1A4W1</accession>
<organism evidence="2 3">
    <name type="scientific">Dictyostelium purpureum</name>
    <name type="common">Slime mold</name>
    <dbReference type="NCBI Taxonomy" id="5786"/>
    <lineage>
        <taxon>Eukaryota</taxon>
        <taxon>Amoebozoa</taxon>
        <taxon>Evosea</taxon>
        <taxon>Eumycetozoa</taxon>
        <taxon>Dictyostelia</taxon>
        <taxon>Dictyosteliales</taxon>
        <taxon>Dictyosteliaceae</taxon>
        <taxon>Dictyostelium</taxon>
    </lineage>
</organism>
<keyword evidence="1" id="KW-0677">Repeat</keyword>
<evidence type="ECO:0000256" key="1">
    <source>
        <dbReference type="ARBA" id="ARBA00022737"/>
    </source>
</evidence>
<dbReference type="OrthoDB" id="10053955at2759"/>
<keyword evidence="3" id="KW-1185">Reference proteome</keyword>
<evidence type="ECO:0000313" key="2">
    <source>
        <dbReference type="EMBL" id="EGC28770.1"/>
    </source>
</evidence>
<dbReference type="Pfam" id="PF05725">
    <property type="entry name" value="FNIP"/>
    <property type="match status" value="3"/>
</dbReference>
<name>F1A4W1_DICPU</name>
<dbReference type="InterPro" id="IPR051251">
    <property type="entry name" value="STK_FNIP-Repeat"/>
</dbReference>
<gene>
    <name evidence="2" type="ORF">DICPUDRAFT_100035</name>
</gene>
<dbReference type="AlphaFoldDB" id="F1A4W1"/>
<sequence>MNNNNNNTNNTNNNNNYGTFKKIWNNIYLQTKIKNYLKLYNCFRYSQYIHLNQNTLEVIKNNEILEYIKSIVIYDIKKQSYQYLLEVLRYLKPFQQIESITIFQEDLLNNEIKELLEEFCNIDTIIFQETTVPLHNDVITPKVTNIIFEFLDTNQGLSYSPTTSIFPTNGLTKLTLGLGFNSIIEPNTLPQTLKCLTFNIDYNQPILPNTLPQSLESIVFGTNFNQPIDYLPHNLLKLSLGNDFNQPFQGLLPKTLKKFSIMGNFSEPANEDGENNLLFPNSIESLEMYSYLGDNYIFKLPKSLNNLIISNNYFKNNSIDFNNRNPNLSKISIISNNSSMFNLAPLPQHQSLQNRLNHYQFNFFKTTSFNNLKKLELNSTLSSLFQENKNKIESLDHDIICESNLEKLKVLFIKEGNLDFINSRIKFSSINTLKINLFGPDTQIEQALFPPTLKSIKIHSNYGHFSLNDDILLNLENLTSITLNCYRKPIQKEIFPKSLLNLELIEYRKQLDESSLPETLVSLKLISRYPLSSDIFPSGLKVLYTNQLPKIQPDSQWLPSQLEYLLINEKYKPKNLSNINHSNIPESLKTIYLSNLNHDFLYDNKIYYFLKENLNMIVISNQLNSVYKKIINK</sequence>
<protein>
    <recommendedName>
        <fullName evidence="4">FNIP repeat-containing protein</fullName>
    </recommendedName>
</protein>
<proteinExistence type="predicted"/>
<dbReference type="PANTHER" id="PTHR32134">
    <property type="entry name" value="FNIP REPEAT-CONTAINING PROTEIN"/>
    <property type="match status" value="1"/>
</dbReference>
<dbReference type="RefSeq" id="XP_003294705.1">
    <property type="nucleotide sequence ID" value="XM_003294657.1"/>
</dbReference>
<evidence type="ECO:0000313" key="3">
    <source>
        <dbReference type="Proteomes" id="UP000001064"/>
    </source>
</evidence>
<dbReference type="Proteomes" id="UP000001064">
    <property type="component" value="Unassembled WGS sequence"/>
</dbReference>
<dbReference type="VEuPathDB" id="AmoebaDB:DICPUDRAFT_100035"/>